<keyword evidence="2" id="KW-1185">Reference proteome</keyword>
<dbReference type="GO" id="GO:0008194">
    <property type="term" value="F:UDP-glycosyltransferase activity"/>
    <property type="evidence" value="ECO:0007669"/>
    <property type="project" value="UniProtKB-ARBA"/>
</dbReference>
<gene>
    <name evidence="1" type="ORF">JCGZ_18411</name>
</gene>
<dbReference type="Proteomes" id="UP000027138">
    <property type="component" value="Unassembled WGS sequence"/>
</dbReference>
<evidence type="ECO:0000313" key="1">
    <source>
        <dbReference type="EMBL" id="KDP29836.1"/>
    </source>
</evidence>
<dbReference type="STRING" id="180498.A0A067K0U0"/>
<reference evidence="1 2" key="1">
    <citation type="journal article" date="2014" name="PLoS ONE">
        <title>Global Analysis of Gene Expression Profiles in Physic Nut (Jatropha curcas L.) Seedlings Exposed to Salt Stress.</title>
        <authorList>
            <person name="Zhang L."/>
            <person name="Zhang C."/>
            <person name="Wu P."/>
            <person name="Chen Y."/>
            <person name="Li M."/>
            <person name="Jiang H."/>
            <person name="Wu G."/>
        </authorList>
    </citation>
    <scope>NUCLEOTIDE SEQUENCE [LARGE SCALE GENOMIC DNA]</scope>
    <source>
        <strain evidence="2">cv. GZQX0401</strain>
        <tissue evidence="1">Young leaves</tissue>
    </source>
</reference>
<dbReference type="EMBL" id="KK914726">
    <property type="protein sequence ID" value="KDP29836.1"/>
    <property type="molecule type" value="Genomic_DNA"/>
</dbReference>
<dbReference type="SUPFAM" id="SSF53756">
    <property type="entry name" value="UDP-Glycosyltransferase/glycogen phosphorylase"/>
    <property type="match status" value="1"/>
</dbReference>
<protein>
    <recommendedName>
        <fullName evidence="3">Anthocyanidin 3-O-glucosyltransferase</fullName>
    </recommendedName>
</protein>
<organism evidence="1 2">
    <name type="scientific">Jatropha curcas</name>
    <name type="common">Barbados nut</name>
    <dbReference type="NCBI Taxonomy" id="180498"/>
    <lineage>
        <taxon>Eukaryota</taxon>
        <taxon>Viridiplantae</taxon>
        <taxon>Streptophyta</taxon>
        <taxon>Embryophyta</taxon>
        <taxon>Tracheophyta</taxon>
        <taxon>Spermatophyta</taxon>
        <taxon>Magnoliopsida</taxon>
        <taxon>eudicotyledons</taxon>
        <taxon>Gunneridae</taxon>
        <taxon>Pentapetalae</taxon>
        <taxon>rosids</taxon>
        <taxon>fabids</taxon>
        <taxon>Malpighiales</taxon>
        <taxon>Euphorbiaceae</taxon>
        <taxon>Crotonoideae</taxon>
        <taxon>Jatropheae</taxon>
        <taxon>Jatropha</taxon>
    </lineage>
</organism>
<sequence length="112" mass="13251">MKLNKKIVPIGSLVQDPVNEDYDHGEKMEILEWLQKKERSSTVFVSFGSEYFLSQQKIDEIAHRLEHSMVNFIWVVRFTIGKEKQKLEVLPKRYLEKVKERGIVVDGPKQEY</sequence>
<name>A0A067K0U0_JATCU</name>
<evidence type="ECO:0000313" key="2">
    <source>
        <dbReference type="Proteomes" id="UP000027138"/>
    </source>
</evidence>
<dbReference type="PANTHER" id="PTHR48044">
    <property type="entry name" value="GLYCOSYLTRANSFERASE"/>
    <property type="match status" value="1"/>
</dbReference>
<dbReference type="AlphaFoldDB" id="A0A067K0U0"/>
<dbReference type="PANTHER" id="PTHR48044:SF29">
    <property type="entry name" value="GLYCOSYLTRANSFERASE"/>
    <property type="match status" value="1"/>
</dbReference>
<dbReference type="OrthoDB" id="5835829at2759"/>
<proteinExistence type="predicted"/>
<dbReference type="Gene3D" id="3.40.50.2000">
    <property type="entry name" value="Glycogen Phosphorylase B"/>
    <property type="match status" value="1"/>
</dbReference>
<dbReference type="GO" id="GO:1901135">
    <property type="term" value="P:carbohydrate derivative metabolic process"/>
    <property type="evidence" value="ECO:0007669"/>
    <property type="project" value="UniProtKB-ARBA"/>
</dbReference>
<evidence type="ECO:0008006" key="3">
    <source>
        <dbReference type="Google" id="ProtNLM"/>
    </source>
</evidence>
<accession>A0A067K0U0</accession>